<dbReference type="SFLD" id="SFLDG01129">
    <property type="entry name" value="C1.5:_HAD__Beta-PGM__Phosphata"/>
    <property type="match status" value="1"/>
</dbReference>
<sequence>MPPLKTIIDTWIFDLDNTLYSADSGIFQQVGELMSKFVSNHLNIDMKEAKKIRSKYYRQYGTTLRGMMDNHGVDPEIFLKEVHKLDYSIVAPNHKLNEELAKLKGRKIIYTNANQQHANDVLVQLKLTDMFEDIFDIKMADYVPKPEVKPYMKFIEKFDINPVCSAMFDDIAKNLVPAKNVGFTSIWVDAGYENFMDDIESSKNYLDYKTKDLSFFLDRVNTGKI</sequence>
<dbReference type="Gene3D" id="1.10.150.450">
    <property type="match status" value="1"/>
</dbReference>
<dbReference type="SFLD" id="SFLDS00003">
    <property type="entry name" value="Haloacid_Dehalogenase"/>
    <property type="match status" value="1"/>
</dbReference>
<dbReference type="NCBIfam" id="TIGR01509">
    <property type="entry name" value="HAD-SF-IA-v3"/>
    <property type="match status" value="1"/>
</dbReference>
<dbReference type="Gene3D" id="3.40.50.1000">
    <property type="entry name" value="HAD superfamily/HAD-like"/>
    <property type="match status" value="1"/>
</dbReference>
<protein>
    <recommendedName>
        <fullName evidence="2">Pyrimidine 5'-nucleotidase</fullName>
    </recommendedName>
</protein>
<reference evidence="1" key="1">
    <citation type="submission" date="2018-05" db="EMBL/GenBank/DDBJ databases">
        <authorList>
            <person name="Lanie J.A."/>
            <person name="Ng W.-L."/>
            <person name="Kazmierczak K.M."/>
            <person name="Andrzejewski T.M."/>
            <person name="Davidsen T.M."/>
            <person name="Wayne K.J."/>
            <person name="Tettelin H."/>
            <person name="Glass J.I."/>
            <person name="Rusch D."/>
            <person name="Podicherti R."/>
            <person name="Tsui H.-C.T."/>
            <person name="Winkler M.E."/>
        </authorList>
    </citation>
    <scope>NUCLEOTIDE SEQUENCE</scope>
</reference>
<dbReference type="InterPro" id="IPR023214">
    <property type="entry name" value="HAD_sf"/>
</dbReference>
<dbReference type="PANTHER" id="PTHR12725">
    <property type="entry name" value="HALOACID DEHALOGENASE-LIKE HYDROLASE"/>
    <property type="match status" value="1"/>
</dbReference>
<dbReference type="NCBIfam" id="TIGR01993">
    <property type="entry name" value="Pyr-5-nucltdase"/>
    <property type="match status" value="1"/>
</dbReference>
<dbReference type="InterPro" id="IPR010237">
    <property type="entry name" value="Pyr-5-nucltdase"/>
</dbReference>
<dbReference type="AlphaFoldDB" id="A0A382ATH6"/>
<dbReference type="SUPFAM" id="SSF56784">
    <property type="entry name" value="HAD-like"/>
    <property type="match status" value="1"/>
</dbReference>
<organism evidence="1">
    <name type="scientific">marine metagenome</name>
    <dbReference type="NCBI Taxonomy" id="408172"/>
    <lineage>
        <taxon>unclassified sequences</taxon>
        <taxon>metagenomes</taxon>
        <taxon>ecological metagenomes</taxon>
    </lineage>
</organism>
<proteinExistence type="predicted"/>
<evidence type="ECO:0008006" key="2">
    <source>
        <dbReference type="Google" id="ProtNLM"/>
    </source>
</evidence>
<name>A0A382ATH6_9ZZZZ</name>
<dbReference type="SFLD" id="SFLDG01132">
    <property type="entry name" value="C1.5.3:_5'-Nucleotidase_Like"/>
    <property type="match status" value="1"/>
</dbReference>
<dbReference type="PANTHER" id="PTHR12725:SF117">
    <property type="entry name" value="HALOACID DEHALOGENASE-LIKE HYDROLASE"/>
    <property type="match status" value="1"/>
</dbReference>
<dbReference type="EMBL" id="UINC01026694">
    <property type="protein sequence ID" value="SVB04601.1"/>
    <property type="molecule type" value="Genomic_DNA"/>
</dbReference>
<dbReference type="InterPro" id="IPR041492">
    <property type="entry name" value="HAD_2"/>
</dbReference>
<dbReference type="InterPro" id="IPR006439">
    <property type="entry name" value="HAD-SF_hydro_IA"/>
</dbReference>
<dbReference type="Pfam" id="PF13419">
    <property type="entry name" value="HAD_2"/>
    <property type="match status" value="1"/>
</dbReference>
<evidence type="ECO:0000313" key="1">
    <source>
        <dbReference type="EMBL" id="SVB04601.1"/>
    </source>
</evidence>
<gene>
    <name evidence="1" type="ORF">METZ01_LOCUS157455</name>
</gene>
<dbReference type="InterPro" id="IPR036412">
    <property type="entry name" value="HAD-like_sf"/>
</dbReference>
<accession>A0A382ATH6</accession>